<accession>A0A9D4DVQ7</accession>
<name>A0A9D4DVQ7_DREPO</name>
<proteinExistence type="predicted"/>
<sequence length="160" mass="17789">MSCETANIALLKADRGEFVTVSPFKPRAYKTCSFDVNAAASITSPKTCFVVNEDGQCLPAGLQTVEEFQSAFDYLISRTHDPTVNAISQNLMFKIDSLNKTLELNDYVIVYSRVSFDGNNTWLYIDVNEKSISFENCTTKRTLCKIRIAGMGLDSPSDDD</sequence>
<reference evidence="1" key="2">
    <citation type="submission" date="2020-11" db="EMBL/GenBank/DDBJ databases">
        <authorList>
            <person name="McCartney M.A."/>
            <person name="Auch B."/>
            <person name="Kono T."/>
            <person name="Mallez S."/>
            <person name="Becker A."/>
            <person name="Gohl D.M."/>
            <person name="Silverstein K.A.T."/>
            <person name="Koren S."/>
            <person name="Bechman K.B."/>
            <person name="Herman A."/>
            <person name="Abrahante J.E."/>
            <person name="Garbe J."/>
        </authorList>
    </citation>
    <scope>NUCLEOTIDE SEQUENCE</scope>
    <source>
        <strain evidence="1">Duluth1</strain>
        <tissue evidence="1">Whole animal</tissue>
    </source>
</reference>
<evidence type="ECO:0000313" key="2">
    <source>
        <dbReference type="Proteomes" id="UP000828390"/>
    </source>
</evidence>
<comment type="caution">
    <text evidence="1">The sequence shown here is derived from an EMBL/GenBank/DDBJ whole genome shotgun (WGS) entry which is preliminary data.</text>
</comment>
<dbReference type="Proteomes" id="UP000828390">
    <property type="component" value="Unassembled WGS sequence"/>
</dbReference>
<dbReference type="EMBL" id="JAIWYP010000009">
    <property type="protein sequence ID" value="KAH3768323.1"/>
    <property type="molecule type" value="Genomic_DNA"/>
</dbReference>
<reference evidence="1" key="1">
    <citation type="journal article" date="2019" name="bioRxiv">
        <title>The Genome of the Zebra Mussel, Dreissena polymorpha: A Resource for Invasive Species Research.</title>
        <authorList>
            <person name="McCartney M.A."/>
            <person name="Auch B."/>
            <person name="Kono T."/>
            <person name="Mallez S."/>
            <person name="Zhang Y."/>
            <person name="Obille A."/>
            <person name="Becker A."/>
            <person name="Abrahante J.E."/>
            <person name="Garbe J."/>
            <person name="Badalamenti J.P."/>
            <person name="Herman A."/>
            <person name="Mangelson H."/>
            <person name="Liachko I."/>
            <person name="Sullivan S."/>
            <person name="Sone E.D."/>
            <person name="Koren S."/>
            <person name="Silverstein K.A.T."/>
            <person name="Beckman K.B."/>
            <person name="Gohl D.M."/>
        </authorList>
    </citation>
    <scope>NUCLEOTIDE SEQUENCE</scope>
    <source>
        <strain evidence="1">Duluth1</strain>
        <tissue evidence="1">Whole animal</tissue>
    </source>
</reference>
<protein>
    <submittedName>
        <fullName evidence="1">Uncharacterized protein</fullName>
    </submittedName>
</protein>
<keyword evidence="2" id="KW-1185">Reference proteome</keyword>
<dbReference type="AlphaFoldDB" id="A0A9D4DVQ7"/>
<gene>
    <name evidence="1" type="ORF">DPMN_169535</name>
</gene>
<evidence type="ECO:0000313" key="1">
    <source>
        <dbReference type="EMBL" id="KAH3768323.1"/>
    </source>
</evidence>
<organism evidence="1 2">
    <name type="scientific">Dreissena polymorpha</name>
    <name type="common">Zebra mussel</name>
    <name type="synonym">Mytilus polymorpha</name>
    <dbReference type="NCBI Taxonomy" id="45954"/>
    <lineage>
        <taxon>Eukaryota</taxon>
        <taxon>Metazoa</taxon>
        <taxon>Spiralia</taxon>
        <taxon>Lophotrochozoa</taxon>
        <taxon>Mollusca</taxon>
        <taxon>Bivalvia</taxon>
        <taxon>Autobranchia</taxon>
        <taxon>Heteroconchia</taxon>
        <taxon>Euheterodonta</taxon>
        <taxon>Imparidentia</taxon>
        <taxon>Neoheterodontei</taxon>
        <taxon>Myida</taxon>
        <taxon>Dreissenoidea</taxon>
        <taxon>Dreissenidae</taxon>
        <taxon>Dreissena</taxon>
    </lineage>
</organism>